<sequence length="1137" mass="134265">MENQASREKTNYNLNETPWYFGAYLNMARHNMFVLINHLTEKFKYLGFNKIDDDCEIIKDNILTSIFNPNNSNYEAERFKVYKYLVKRHYLPFVKIFHEKNGVQLDSNPIVDYHRLNQFINISFTHINKFRNSYTHYLAVDNDKNIIKERKKAIDNLIVEDLKKLFKHAPDFALQRFKDSQEENNFNHLDLYSILENNKLTEHGFYFFTNLFLNQTYAIQFLKKISGFKNETIPAFKATLQTFTAYAVKTPDIRLDNDDRNQSLLLEMMNELQKCPNELYRYLSEEDQKKFQPTLDTNSKTNFILNSIDYNAIHDDDIDSLLSETTSLRRSTNRFPYFALRFLEENNFLNNIRFQINIGKLHVRSYPKTIAHEKINRRIQKQIKGFGKLSDFENKEAEVLEKLNFNNDNCYFDQYSPHYNIVNNKIGFFLFESGEKTVIQKEQKLVKPTGFISIHDLPKIVMLSILKPNEVENTIKRFIDINTSDILNISKLDAIKSNLTLTPVAFTKRREKLKSITTENGYEFLNNDIERKIFSENKLNHDSILTYENKKINKKDKEHISQIKYKLLLKNRKQNLQKALTQKILVDQLPQKVVDYLLNLESIAEKKLIHAKIKSIKDEAKSKLRWIKKEVELPKEDQKIKLGEIATFIARDILNMIISLEVKEKFTSAYYNKLQNKIAYFSGSKKEIIAMCKELQLFNKIIGHVFLTKDQIEQSKGIIDFYQTYLESKISWIDQKLFRKGKEGGYIIPDNTNVPFTISSFKTNIAAQDFNNWLANKKKLPINLPTSLFDKNLCESLCKKLKTNKIDYKETDKFSILFAKSLKNDKQPFYDFKRVYECSQTGESVLVNTQNIHGKAIKSKYGKRAEENEKIIRFILTQDRVVKRMCEFILAQNTTENLQLDLSSFIPLSNQTPLNSAFSFKHVINLEKGKMLTIIAEDNEHQRSEVEEFNKLTSVEDQQKYSKQKGYQWTMKDFGRFKRFVSDKRIFNLLSFLETDTVTFDFITYQFREYDKIRSAVFQQTFELEEYIATNDLENLINEEFKRRRDFEEVQFKVYLKVLENKTDSNTIEILQNIRNKFSHSEFPILDEKETIKKITSKQIDTFEKEKHRKGGVESLDLSISTKYLALYTEKINSIIK</sequence>
<comment type="caution">
    <text evidence="1">The sequence shown here is derived from an EMBL/GenBank/DDBJ whole genome shotgun (WGS) entry which is preliminary data.</text>
</comment>
<evidence type="ECO:0000313" key="2">
    <source>
        <dbReference type="Proteomes" id="UP000295215"/>
    </source>
</evidence>
<dbReference type="NCBIfam" id="NF038190">
    <property type="entry name" value="VI_Cas13b"/>
    <property type="match status" value="1"/>
</dbReference>
<name>A0A4R7ESN1_9FLAO</name>
<evidence type="ECO:0000313" key="1">
    <source>
        <dbReference type="EMBL" id="TDS56528.1"/>
    </source>
</evidence>
<reference evidence="1 2" key="1">
    <citation type="submission" date="2019-03" db="EMBL/GenBank/DDBJ databases">
        <title>Genomic Encyclopedia of Archaeal and Bacterial Type Strains, Phase II (KMG-II): from individual species to whole genera.</title>
        <authorList>
            <person name="Goeker M."/>
        </authorList>
    </citation>
    <scope>NUCLEOTIDE SEQUENCE [LARGE SCALE GENOMIC DNA]</scope>
    <source>
        <strain evidence="1 2">DSM 28213</strain>
    </source>
</reference>
<dbReference type="RefSeq" id="WP_133713039.1">
    <property type="nucleotide sequence ID" value="NZ_SOAG01000020.1"/>
</dbReference>
<protein>
    <submittedName>
        <fullName evidence="1">Uncharacterized protein</fullName>
    </submittedName>
</protein>
<dbReference type="Proteomes" id="UP000295215">
    <property type="component" value="Unassembled WGS sequence"/>
</dbReference>
<organism evidence="1 2">
    <name type="scientific">Myroides indicus</name>
    <dbReference type="NCBI Taxonomy" id="1323422"/>
    <lineage>
        <taxon>Bacteria</taxon>
        <taxon>Pseudomonadati</taxon>
        <taxon>Bacteroidota</taxon>
        <taxon>Flavobacteriia</taxon>
        <taxon>Flavobacteriales</taxon>
        <taxon>Flavobacteriaceae</taxon>
        <taxon>Myroides</taxon>
    </lineage>
</organism>
<proteinExistence type="predicted"/>
<dbReference type="CDD" id="cd20477">
    <property type="entry name" value="Cas13b_Pb-like"/>
    <property type="match status" value="1"/>
</dbReference>
<dbReference type="OrthoDB" id="613399at2"/>
<accession>A0A4R7ESN1</accession>
<dbReference type="EMBL" id="SOAG01000020">
    <property type="protein sequence ID" value="TDS56528.1"/>
    <property type="molecule type" value="Genomic_DNA"/>
</dbReference>
<keyword evidence="2" id="KW-1185">Reference proteome</keyword>
<dbReference type="AlphaFoldDB" id="A0A4R7ESN1"/>
<gene>
    <name evidence="1" type="ORF">C8P70_12021</name>
</gene>